<gene>
    <name evidence="2" type="ORF">G5V58_01565</name>
</gene>
<name>A0A6G6W8T1_9ACTN</name>
<dbReference type="PANTHER" id="PTHR43032:SF4">
    <property type="entry name" value="OXIDOREDUCTASE MOLYBDOPTERIN-BINDING DOMAIN-CONTAINING PROTEIN"/>
    <property type="match status" value="1"/>
</dbReference>
<evidence type="ECO:0000259" key="1">
    <source>
        <dbReference type="Pfam" id="PF00174"/>
    </source>
</evidence>
<dbReference type="SUPFAM" id="SSF56524">
    <property type="entry name" value="Oxidoreductase molybdopterin-binding domain"/>
    <property type="match status" value="1"/>
</dbReference>
<dbReference type="InterPro" id="IPR036374">
    <property type="entry name" value="OxRdtase_Mopterin-bd_sf"/>
</dbReference>
<evidence type="ECO:0000313" key="2">
    <source>
        <dbReference type="EMBL" id="QIG41634.1"/>
    </source>
</evidence>
<dbReference type="AlphaFoldDB" id="A0A6G6W8T1"/>
<organism evidence="2 3">
    <name type="scientific">Nocardioides anomalus</name>
    <dbReference type="NCBI Taxonomy" id="2712223"/>
    <lineage>
        <taxon>Bacteria</taxon>
        <taxon>Bacillati</taxon>
        <taxon>Actinomycetota</taxon>
        <taxon>Actinomycetes</taxon>
        <taxon>Propionibacteriales</taxon>
        <taxon>Nocardioidaceae</taxon>
        <taxon>Nocardioides</taxon>
    </lineage>
</organism>
<protein>
    <submittedName>
        <fullName evidence="2">Molybdopterin-dependent oxidoreductase</fullName>
    </submittedName>
</protein>
<dbReference type="RefSeq" id="WP_165228155.1">
    <property type="nucleotide sequence ID" value="NZ_CP049257.1"/>
</dbReference>
<dbReference type="Proteomes" id="UP000502996">
    <property type="component" value="Chromosome"/>
</dbReference>
<feature type="domain" description="Oxidoreductase molybdopterin-binding" evidence="1">
    <location>
        <begin position="69"/>
        <end position="216"/>
    </location>
</feature>
<dbReference type="PROSITE" id="PS51318">
    <property type="entry name" value="TAT"/>
    <property type="match status" value="1"/>
</dbReference>
<accession>A0A6G6W8T1</accession>
<dbReference type="InterPro" id="IPR000572">
    <property type="entry name" value="OxRdtase_Mopterin-bd_dom"/>
</dbReference>
<evidence type="ECO:0000313" key="3">
    <source>
        <dbReference type="Proteomes" id="UP000502996"/>
    </source>
</evidence>
<keyword evidence="3" id="KW-1185">Reference proteome</keyword>
<dbReference type="Pfam" id="PF00174">
    <property type="entry name" value="Oxidored_molyb"/>
    <property type="match status" value="1"/>
</dbReference>
<dbReference type="PANTHER" id="PTHR43032">
    <property type="entry name" value="PROTEIN-METHIONINE-SULFOXIDE REDUCTASE"/>
    <property type="match status" value="1"/>
</dbReference>
<sequence>MSGAEEPGAPVGRRLVLGLAGLGVAGVLGGATASRKLSEWLAPAELRDPTGLLATLPLGPAFRFYSVTGSVDEVSAADYRLSVGGLVAVPATYGFDDLRALPQTSFSSDFHCVTGWTVPGVAWTGVPLRELLDLARPAAQATAVRFRSFDGTYTESLPLPVARHERTVVALGMLGGAVSHAHGGPVRMYVDGQYGYKSTKWLSAVELTEDEVPGYWEHRGYAVDGTVRA</sequence>
<dbReference type="KEGG" id="nano:G5V58_01565"/>
<dbReference type="EMBL" id="CP049257">
    <property type="protein sequence ID" value="QIG41634.1"/>
    <property type="molecule type" value="Genomic_DNA"/>
</dbReference>
<dbReference type="Gene3D" id="3.90.420.10">
    <property type="entry name" value="Oxidoreductase, molybdopterin-binding domain"/>
    <property type="match status" value="1"/>
</dbReference>
<proteinExistence type="predicted"/>
<reference evidence="2 3" key="1">
    <citation type="submission" date="2020-02" db="EMBL/GenBank/DDBJ databases">
        <title>Full genome sequence of Nocardioides sp. R-3366.</title>
        <authorList>
            <person name="Im W.-T."/>
        </authorList>
    </citation>
    <scope>NUCLEOTIDE SEQUENCE [LARGE SCALE GENOMIC DNA]</scope>
    <source>
        <strain evidence="2 3">R-3366</strain>
    </source>
</reference>
<dbReference type="InterPro" id="IPR006311">
    <property type="entry name" value="TAT_signal"/>
</dbReference>